<gene>
    <name evidence="1" type="ORF">THIOM_002435</name>
</gene>
<sequence length="272" mass="31690">VILEMINALFKKDFYHFQAVLFKRFQIKFEDNIVWEVVKSDNQITLRLFENNALKEPVFVFDSDKVLPEWFTERVEQINIRLVDTQRLLVIAESLPTTFSQEATILKYANELAENIKSHLAKSMELASKLDSTYPSRLAKNRHQYEKISAEQVMAELQQLEKKRQLFHSVGLLALEENTDFLESTDKFMIPVLMVYIDDSKQKLQIFENFAQKLKCFLEIINNRFLYKTMSVDKQQGFIFTSTTTGKQIPATGLSCRIAFAIRSGVMCSRML</sequence>
<organism evidence="1 2">
    <name type="scientific">Candidatus Thiomargarita nelsonii</name>
    <dbReference type="NCBI Taxonomy" id="1003181"/>
    <lineage>
        <taxon>Bacteria</taxon>
        <taxon>Pseudomonadati</taxon>
        <taxon>Pseudomonadota</taxon>
        <taxon>Gammaproteobacteria</taxon>
        <taxon>Thiotrichales</taxon>
        <taxon>Thiotrichaceae</taxon>
        <taxon>Thiomargarita</taxon>
    </lineage>
</organism>
<dbReference type="AlphaFoldDB" id="A0A176S138"/>
<feature type="non-terminal residue" evidence="1">
    <location>
        <position position="1"/>
    </location>
</feature>
<accession>A0A176S138</accession>
<protein>
    <submittedName>
        <fullName evidence="1">AAA ATPase</fullName>
    </submittedName>
</protein>
<reference evidence="1 2" key="1">
    <citation type="submission" date="2016-05" db="EMBL/GenBank/DDBJ databases">
        <title>Single-cell genome of chain-forming Candidatus Thiomargarita nelsonii and comparison to other large sulfur-oxidizing bacteria.</title>
        <authorList>
            <person name="Winkel M."/>
            <person name="Salman V."/>
            <person name="Woyke T."/>
            <person name="Schulz-Vogt H."/>
            <person name="Richter M."/>
            <person name="Flood B."/>
            <person name="Bailey J."/>
            <person name="Amann R."/>
            <person name="Mussmann M."/>
        </authorList>
    </citation>
    <scope>NUCLEOTIDE SEQUENCE [LARGE SCALE GENOMIC DNA]</scope>
    <source>
        <strain evidence="1 2">THI036</strain>
    </source>
</reference>
<keyword evidence="2" id="KW-1185">Reference proteome</keyword>
<name>A0A176S138_9GAMM</name>
<dbReference type="EMBL" id="LUTY01001391">
    <property type="protein sequence ID" value="OAD21792.1"/>
    <property type="molecule type" value="Genomic_DNA"/>
</dbReference>
<dbReference type="Proteomes" id="UP000076962">
    <property type="component" value="Unassembled WGS sequence"/>
</dbReference>
<evidence type="ECO:0000313" key="1">
    <source>
        <dbReference type="EMBL" id="OAD21792.1"/>
    </source>
</evidence>
<evidence type="ECO:0000313" key="2">
    <source>
        <dbReference type="Proteomes" id="UP000076962"/>
    </source>
</evidence>
<comment type="caution">
    <text evidence="1">The sequence shown here is derived from an EMBL/GenBank/DDBJ whole genome shotgun (WGS) entry which is preliminary data.</text>
</comment>
<proteinExistence type="predicted"/>
<feature type="non-terminal residue" evidence="1">
    <location>
        <position position="272"/>
    </location>
</feature>